<accession>A0A916P9X2</accession>
<reference evidence="2" key="1">
    <citation type="submission" date="2015-03" db="EMBL/GenBank/DDBJ databases">
        <authorList>
            <consortium name="Pathogen Informatics"/>
        </authorList>
    </citation>
    <scope>NUCLEOTIDE SEQUENCE [LARGE SCALE GENOMIC DNA]</scope>
    <source>
        <strain evidence="2">N09902308</strain>
    </source>
</reference>
<dbReference type="AlphaFoldDB" id="A0A916P9X2"/>
<evidence type="ECO:0000313" key="1">
    <source>
        <dbReference type="EMBL" id="CPA82540.1"/>
    </source>
</evidence>
<comment type="caution">
    <text evidence="1">The sequence shown here is derived from an EMBL/GenBank/DDBJ whole genome shotgun (WGS) entry which is preliminary data.</text>
</comment>
<protein>
    <submittedName>
        <fullName evidence="1">Uncharacterized protein</fullName>
    </submittedName>
</protein>
<gene>
    <name evidence="1" type="ORF">ERS007739_04873</name>
</gene>
<name>A0A916P9X2_MYCTX</name>
<dbReference type="Proteomes" id="UP000039021">
    <property type="component" value="Unassembled WGS sequence"/>
</dbReference>
<sequence>MSSMKRRCSVSSRVQALDPSPKVVALAISTASSMFAARNTEATGPKTSSV</sequence>
<proteinExistence type="predicted"/>
<evidence type="ECO:0000313" key="2">
    <source>
        <dbReference type="Proteomes" id="UP000039021"/>
    </source>
</evidence>
<dbReference type="EMBL" id="CSBK01003341">
    <property type="protein sequence ID" value="CPA82540.1"/>
    <property type="molecule type" value="Genomic_DNA"/>
</dbReference>
<organism evidence="1 2">
    <name type="scientific">Mycobacterium tuberculosis</name>
    <dbReference type="NCBI Taxonomy" id="1773"/>
    <lineage>
        <taxon>Bacteria</taxon>
        <taxon>Bacillati</taxon>
        <taxon>Actinomycetota</taxon>
        <taxon>Actinomycetes</taxon>
        <taxon>Mycobacteriales</taxon>
        <taxon>Mycobacteriaceae</taxon>
        <taxon>Mycobacterium</taxon>
        <taxon>Mycobacterium tuberculosis complex</taxon>
    </lineage>
</organism>